<name>A0A5B7HJ90_PORTR</name>
<evidence type="ECO:0000313" key="1">
    <source>
        <dbReference type="EMBL" id="MPC70253.1"/>
    </source>
</evidence>
<comment type="caution">
    <text evidence="1">The sequence shown here is derived from an EMBL/GenBank/DDBJ whole genome shotgun (WGS) entry which is preliminary data.</text>
</comment>
<reference evidence="1 2" key="1">
    <citation type="submission" date="2019-05" db="EMBL/GenBank/DDBJ databases">
        <title>Another draft genome of Portunus trituberculatus and its Hox gene families provides insights of decapod evolution.</title>
        <authorList>
            <person name="Jeong J.-H."/>
            <person name="Song I."/>
            <person name="Kim S."/>
            <person name="Choi T."/>
            <person name="Kim D."/>
            <person name="Ryu S."/>
            <person name="Kim W."/>
        </authorList>
    </citation>
    <scope>NUCLEOTIDE SEQUENCE [LARGE SCALE GENOMIC DNA]</scope>
    <source>
        <tissue evidence="1">Muscle</tissue>
    </source>
</reference>
<accession>A0A5B7HJ90</accession>
<proteinExistence type="predicted"/>
<dbReference type="AlphaFoldDB" id="A0A5B7HJ90"/>
<organism evidence="1 2">
    <name type="scientific">Portunus trituberculatus</name>
    <name type="common">Swimming crab</name>
    <name type="synonym">Neptunus trituberculatus</name>
    <dbReference type="NCBI Taxonomy" id="210409"/>
    <lineage>
        <taxon>Eukaryota</taxon>
        <taxon>Metazoa</taxon>
        <taxon>Ecdysozoa</taxon>
        <taxon>Arthropoda</taxon>
        <taxon>Crustacea</taxon>
        <taxon>Multicrustacea</taxon>
        <taxon>Malacostraca</taxon>
        <taxon>Eumalacostraca</taxon>
        <taxon>Eucarida</taxon>
        <taxon>Decapoda</taxon>
        <taxon>Pleocyemata</taxon>
        <taxon>Brachyura</taxon>
        <taxon>Eubrachyura</taxon>
        <taxon>Portunoidea</taxon>
        <taxon>Portunidae</taxon>
        <taxon>Portuninae</taxon>
        <taxon>Portunus</taxon>
    </lineage>
</organism>
<dbReference type="EMBL" id="VSRR010030824">
    <property type="protein sequence ID" value="MPC70253.1"/>
    <property type="molecule type" value="Genomic_DNA"/>
</dbReference>
<gene>
    <name evidence="1" type="ORF">E2C01_064495</name>
</gene>
<protein>
    <submittedName>
        <fullName evidence="1">Uncharacterized protein</fullName>
    </submittedName>
</protein>
<sequence length="89" mass="10255">MLLPYLIHWDPPITISYPSYPISPIPPQDLPRRRCIWCFASASCEDLGRYYADFPWNDYGFRATLICAEHITEVIVSGTEAYIPHSFST</sequence>
<keyword evidence="2" id="KW-1185">Reference proteome</keyword>
<dbReference type="Proteomes" id="UP000324222">
    <property type="component" value="Unassembled WGS sequence"/>
</dbReference>
<evidence type="ECO:0000313" key="2">
    <source>
        <dbReference type="Proteomes" id="UP000324222"/>
    </source>
</evidence>